<gene>
    <name evidence="1" type="ORF">MICAK_3040004</name>
</gene>
<protein>
    <submittedName>
        <fullName evidence="1">Uncharacterized protein</fullName>
    </submittedName>
</protein>
<reference evidence="1 2" key="1">
    <citation type="submission" date="2012-04" db="EMBL/GenBank/DDBJ databases">
        <authorList>
            <person name="Genoscope - CEA"/>
        </authorList>
    </citation>
    <scope>NUCLEOTIDE SEQUENCE [LARGE SCALE GENOMIC DNA]</scope>
    <source>
        <strain evidence="1 2">9701</strain>
    </source>
</reference>
<evidence type="ECO:0000313" key="1">
    <source>
        <dbReference type="EMBL" id="CCI37111.1"/>
    </source>
</evidence>
<sequence length="80" mass="8958">MSHILADIFAGFRLVRMKHRETGRGCLADGDLFDNSYTSYHDSLGSSQGSAPTLHISQHNLSLFCHSRQKRVILNSVIKN</sequence>
<accession>I4IS37</accession>
<dbReference type="Proteomes" id="UP000004047">
    <property type="component" value="Unassembled WGS sequence"/>
</dbReference>
<name>I4IS37_MICAE</name>
<evidence type="ECO:0000313" key="2">
    <source>
        <dbReference type="Proteomes" id="UP000004047"/>
    </source>
</evidence>
<proteinExistence type="predicted"/>
<organism evidence="1 2">
    <name type="scientific">Microcystis aeruginosa PCC 9701</name>
    <dbReference type="NCBI Taxonomy" id="721123"/>
    <lineage>
        <taxon>Bacteria</taxon>
        <taxon>Bacillati</taxon>
        <taxon>Cyanobacteriota</taxon>
        <taxon>Cyanophyceae</taxon>
        <taxon>Oscillatoriophycideae</taxon>
        <taxon>Chroococcales</taxon>
        <taxon>Microcystaceae</taxon>
        <taxon>Microcystis</taxon>
    </lineage>
</organism>
<comment type="caution">
    <text evidence="1">The sequence shown here is derived from an EMBL/GenBank/DDBJ whole genome shotgun (WGS) entry which is preliminary data.</text>
</comment>
<dbReference type="EMBL" id="CAIQ01000229">
    <property type="protein sequence ID" value="CCI37111.1"/>
    <property type="molecule type" value="Genomic_DNA"/>
</dbReference>
<dbReference type="AlphaFoldDB" id="I4IS37"/>
<dbReference type="HOGENOM" id="CLU_2585744_0_0_3"/>